<evidence type="ECO:0000256" key="1">
    <source>
        <dbReference type="ARBA" id="ARBA00001974"/>
    </source>
</evidence>
<dbReference type="PANTHER" id="PTHR42973:SF39">
    <property type="entry name" value="FAD-BINDING PCMH-TYPE DOMAIN-CONTAINING PROTEIN"/>
    <property type="match status" value="1"/>
</dbReference>
<evidence type="ECO:0000256" key="3">
    <source>
        <dbReference type="ARBA" id="ARBA00022630"/>
    </source>
</evidence>
<keyword evidence="3" id="KW-0285">Flavoprotein</keyword>
<evidence type="ECO:0000256" key="5">
    <source>
        <dbReference type="ARBA" id="ARBA00023002"/>
    </source>
</evidence>
<protein>
    <submittedName>
        <fullName evidence="7">FAD-binding oxidoreductase</fullName>
    </submittedName>
</protein>
<dbReference type="InterPro" id="IPR016167">
    <property type="entry name" value="FAD-bd_PCMH_sub1"/>
</dbReference>
<dbReference type="PROSITE" id="PS51387">
    <property type="entry name" value="FAD_PCMH"/>
    <property type="match status" value="1"/>
</dbReference>
<dbReference type="Proteomes" id="UP001330812">
    <property type="component" value="Chromosome"/>
</dbReference>
<dbReference type="InterPro" id="IPR016169">
    <property type="entry name" value="FAD-bd_PCMH_sub2"/>
</dbReference>
<dbReference type="Gene3D" id="3.30.43.10">
    <property type="entry name" value="Uridine Diphospho-n-acetylenolpyruvylglucosamine Reductase, domain 2"/>
    <property type="match status" value="1"/>
</dbReference>
<dbReference type="InterPro" id="IPR016166">
    <property type="entry name" value="FAD-bd_PCMH"/>
</dbReference>
<organism evidence="7 8">
    <name type="scientific">Amycolatopsis rhabdoformis</name>
    <dbReference type="NCBI Taxonomy" id="1448059"/>
    <lineage>
        <taxon>Bacteria</taxon>
        <taxon>Bacillati</taxon>
        <taxon>Actinomycetota</taxon>
        <taxon>Actinomycetes</taxon>
        <taxon>Pseudonocardiales</taxon>
        <taxon>Pseudonocardiaceae</taxon>
        <taxon>Amycolatopsis</taxon>
    </lineage>
</organism>
<name>A0ABZ1IFF4_9PSEU</name>
<dbReference type="InterPro" id="IPR036318">
    <property type="entry name" value="FAD-bd_PCMH-like_sf"/>
</dbReference>
<sequence>MSEPLSNSPLPAVGEGDVDVLCGLVSGPVLVPGQPGYEDECRHYNLLSALRPAVVVGAANAEDVREAVRFAASRGLPVAVKNSGHQMVSSARGAVLATTHRMKGISLDAPGRRVRVEAGVIWQEVIDEAARHGLAPLSGSAPDVGVTGYTLGGGQSPILGRSLGYAADHVHRIDVVTADGQLRTVTADSDPDLFWALRGCKGNFGVVTALEFELFPVRRFYGGSLYFAGAHLAEVLHAWRAWVVGLPEEATSSIAVQRLPPLPELPAPLRGANVVHLRYAHLGSEQEAERLLAPMRAVAPTIVDAVAELPHTDSRRIHNDPEAPMPYWDRTTSLREFPAEAADAFVAVVGPESGSPLANVEIRHLAGAFDREPAVANSVSTRGVPFVAFGFGVGGPEQADLMRDSLDAVMAALAPWSAERRMTNFLSAEEATGPAEVERVFGAQRYARLAEIKKACDPENVFRVNHNIPVG</sequence>
<evidence type="ECO:0000256" key="4">
    <source>
        <dbReference type="ARBA" id="ARBA00022827"/>
    </source>
</evidence>
<dbReference type="PANTHER" id="PTHR42973">
    <property type="entry name" value="BINDING OXIDOREDUCTASE, PUTATIVE (AFU_ORTHOLOGUE AFUA_1G17690)-RELATED"/>
    <property type="match status" value="1"/>
</dbReference>
<dbReference type="Gene3D" id="3.30.465.10">
    <property type="match status" value="1"/>
</dbReference>
<dbReference type="EMBL" id="CP142149">
    <property type="protein sequence ID" value="WSE32388.1"/>
    <property type="molecule type" value="Genomic_DNA"/>
</dbReference>
<evidence type="ECO:0000256" key="2">
    <source>
        <dbReference type="ARBA" id="ARBA00005466"/>
    </source>
</evidence>
<proteinExistence type="inferred from homology"/>
<keyword evidence="8" id="KW-1185">Reference proteome</keyword>
<reference evidence="7 8" key="1">
    <citation type="journal article" date="2015" name="Int. J. Syst. Evol. Microbiol.">
        <title>Amycolatopsis rhabdoformis sp. nov., an actinomycete isolated from a tropical forest soil.</title>
        <authorList>
            <person name="Souza W.R."/>
            <person name="Silva R.E."/>
            <person name="Goodfellow M."/>
            <person name="Busarakam K."/>
            <person name="Figueiro F.S."/>
            <person name="Ferreira D."/>
            <person name="Rodrigues-Filho E."/>
            <person name="Moraes L.A.B."/>
            <person name="Zucchi T.D."/>
        </authorList>
    </citation>
    <scope>NUCLEOTIDE SEQUENCE [LARGE SCALE GENOMIC DNA]</scope>
    <source>
        <strain evidence="7 8">NCIMB 14900</strain>
    </source>
</reference>
<dbReference type="RefSeq" id="WP_326835195.1">
    <property type="nucleotide sequence ID" value="NZ_CP142149.1"/>
</dbReference>
<dbReference type="InterPro" id="IPR050416">
    <property type="entry name" value="FAD-linked_Oxidoreductase"/>
</dbReference>
<dbReference type="InterPro" id="IPR012951">
    <property type="entry name" value="BBE"/>
</dbReference>
<dbReference type="Gene3D" id="3.40.462.20">
    <property type="match status" value="1"/>
</dbReference>
<dbReference type="InterPro" id="IPR006094">
    <property type="entry name" value="Oxid_FAD_bind_N"/>
</dbReference>
<evidence type="ECO:0000313" key="8">
    <source>
        <dbReference type="Proteomes" id="UP001330812"/>
    </source>
</evidence>
<evidence type="ECO:0000259" key="6">
    <source>
        <dbReference type="PROSITE" id="PS51387"/>
    </source>
</evidence>
<evidence type="ECO:0000313" key="7">
    <source>
        <dbReference type="EMBL" id="WSE32388.1"/>
    </source>
</evidence>
<dbReference type="SUPFAM" id="SSF56176">
    <property type="entry name" value="FAD-binding/transporter-associated domain-like"/>
    <property type="match status" value="1"/>
</dbReference>
<gene>
    <name evidence="7" type="ORF">VSH64_09760</name>
</gene>
<keyword evidence="5" id="KW-0560">Oxidoreductase</keyword>
<comment type="cofactor">
    <cofactor evidence="1">
        <name>FAD</name>
        <dbReference type="ChEBI" id="CHEBI:57692"/>
    </cofactor>
</comment>
<accession>A0ABZ1IFF4</accession>
<keyword evidence="4" id="KW-0274">FAD</keyword>
<dbReference type="Pfam" id="PF08031">
    <property type="entry name" value="BBE"/>
    <property type="match status" value="1"/>
</dbReference>
<feature type="domain" description="FAD-binding PCMH-type" evidence="6">
    <location>
        <begin position="48"/>
        <end position="217"/>
    </location>
</feature>
<dbReference type="Pfam" id="PF01565">
    <property type="entry name" value="FAD_binding_4"/>
    <property type="match status" value="1"/>
</dbReference>
<comment type="similarity">
    <text evidence="2">Belongs to the oxygen-dependent FAD-linked oxidoreductase family.</text>
</comment>